<feature type="non-terminal residue" evidence="1">
    <location>
        <position position="1"/>
    </location>
</feature>
<sequence length="214" mass="23272">MAANAPCAQGTSVVAHTGGFLPGYRLFYVTFPQPPIGGPLGGIVADSFGELANHLSNYGANPYDTGTSFRSDNAVVSRSTIENANVTNRISQFAGRGTVAFKTCINITKVSNGELSIQQSEIYKRSGGRANEQSGVFRMQICRWDHRRLRSRLRFPYARFGFQYRQPTEIDAPRSPIARQMRRVTVPGSDALGVNGCSPLPTLRAGSLGDVEQL</sequence>
<dbReference type="Proteomes" id="UP000837857">
    <property type="component" value="Chromosome 20"/>
</dbReference>
<evidence type="ECO:0000313" key="1">
    <source>
        <dbReference type="EMBL" id="CAH2051630.1"/>
    </source>
</evidence>
<keyword evidence="2" id="KW-1185">Reference proteome</keyword>
<protein>
    <submittedName>
        <fullName evidence="1">Uncharacterized protein</fullName>
    </submittedName>
</protein>
<dbReference type="EMBL" id="OW152832">
    <property type="protein sequence ID" value="CAH2051630.1"/>
    <property type="molecule type" value="Genomic_DNA"/>
</dbReference>
<accession>A0ABN8IDL5</accession>
<organism evidence="1 2">
    <name type="scientific">Iphiclides podalirius</name>
    <name type="common">scarce swallowtail</name>
    <dbReference type="NCBI Taxonomy" id="110791"/>
    <lineage>
        <taxon>Eukaryota</taxon>
        <taxon>Metazoa</taxon>
        <taxon>Ecdysozoa</taxon>
        <taxon>Arthropoda</taxon>
        <taxon>Hexapoda</taxon>
        <taxon>Insecta</taxon>
        <taxon>Pterygota</taxon>
        <taxon>Neoptera</taxon>
        <taxon>Endopterygota</taxon>
        <taxon>Lepidoptera</taxon>
        <taxon>Glossata</taxon>
        <taxon>Ditrysia</taxon>
        <taxon>Papilionoidea</taxon>
        <taxon>Papilionidae</taxon>
        <taxon>Papilioninae</taxon>
        <taxon>Iphiclides</taxon>
    </lineage>
</organism>
<gene>
    <name evidence="1" type="ORF">IPOD504_LOCUS7863</name>
</gene>
<evidence type="ECO:0000313" key="2">
    <source>
        <dbReference type="Proteomes" id="UP000837857"/>
    </source>
</evidence>
<proteinExistence type="predicted"/>
<name>A0ABN8IDL5_9NEOP</name>
<reference evidence="1" key="1">
    <citation type="submission" date="2022-03" db="EMBL/GenBank/DDBJ databases">
        <authorList>
            <person name="Martin H S."/>
        </authorList>
    </citation>
    <scope>NUCLEOTIDE SEQUENCE</scope>
</reference>